<dbReference type="OrthoDB" id="612868at2"/>
<dbReference type="Proteomes" id="UP000319499">
    <property type="component" value="Unassembled WGS sequence"/>
</dbReference>
<gene>
    <name evidence="1" type="ORF">ETU09_08920</name>
</gene>
<reference evidence="1 2" key="1">
    <citation type="submission" date="2019-02" db="EMBL/GenBank/DDBJ databases">
        <title>Apibacter muscae sp. nov.: a novel member of the house fly microbiota.</title>
        <authorList>
            <person name="Park R."/>
        </authorList>
    </citation>
    <scope>NUCLEOTIDE SEQUENCE [LARGE SCALE GENOMIC DNA]</scope>
    <source>
        <strain evidence="1 2">AL1</strain>
    </source>
</reference>
<dbReference type="EMBL" id="SELH01000025">
    <property type="protein sequence ID" value="TWP26676.1"/>
    <property type="molecule type" value="Genomic_DNA"/>
</dbReference>
<evidence type="ECO:0000313" key="1">
    <source>
        <dbReference type="EMBL" id="TWP26676.1"/>
    </source>
</evidence>
<dbReference type="AlphaFoldDB" id="A0A563D908"/>
<organism evidence="1 2">
    <name type="scientific">Apibacter muscae</name>
    <dbReference type="NCBI Taxonomy" id="2509004"/>
    <lineage>
        <taxon>Bacteria</taxon>
        <taxon>Pseudomonadati</taxon>
        <taxon>Bacteroidota</taxon>
        <taxon>Flavobacteriia</taxon>
        <taxon>Flavobacteriales</taxon>
        <taxon>Weeksellaceae</taxon>
        <taxon>Apibacter</taxon>
    </lineage>
</organism>
<comment type="caution">
    <text evidence="1">The sequence shown here is derived from an EMBL/GenBank/DDBJ whole genome shotgun (WGS) entry which is preliminary data.</text>
</comment>
<evidence type="ECO:0000313" key="2">
    <source>
        <dbReference type="Proteomes" id="UP000319499"/>
    </source>
</evidence>
<sequence>MKSGKIVRIIGGESIKKAKRTITLTSTEGDLTFSSPKQVIMIGKKGGVQFLNDYQPPEPLRVVELNGPLDEDGKKLEIVEKGKSYKFKITRFNREIKSPMELKNIKWAVQHNNDSPIPIAQVMGKQEVTMDISETETSGKITVYAYIQNLKEEGKAESILNLKKGGINTRFYDEKGQQVFEIPAKLHKAFNEEYGIKLAYHKDDEMLYYDGECKPAYEKTSLTAINHWKKELDPNQISKGKLLFGYNFGYELVAEPLENTSYNYYTDYSLNDFDREGNVLHLKKEKGNVAGGVVPGVPKADIQDWDDKKRKQGKRGTIPRHTSIGDIAFIDLADFTDELNQNGFIYEYTFQRKYELLNEPLPSVNRYFNLSRLLEHEFLGHAILKLTDDKYNFNSVEYLNEGPVEVEAKFCNLIRREIRIT</sequence>
<keyword evidence="2" id="KW-1185">Reference proteome</keyword>
<name>A0A563D908_9FLAO</name>
<protein>
    <submittedName>
        <fullName evidence="1">Uncharacterized protein</fullName>
    </submittedName>
</protein>
<dbReference type="RefSeq" id="WP_146263095.1">
    <property type="nucleotide sequence ID" value="NZ_SELG01000041.1"/>
</dbReference>
<proteinExistence type="predicted"/>
<accession>A0A563D908</accession>